<dbReference type="RefSeq" id="WP_115816569.1">
    <property type="nucleotide sequence ID" value="NZ_QRDV01000002.1"/>
</dbReference>
<dbReference type="Proteomes" id="UP000256980">
    <property type="component" value="Unassembled WGS sequence"/>
</dbReference>
<feature type="domain" description="Peptidase S9 prolyl oligopeptidase catalytic" evidence="6">
    <location>
        <begin position="963"/>
        <end position="1157"/>
    </location>
</feature>
<dbReference type="Gene3D" id="2.60.40.1120">
    <property type="entry name" value="Carboxypeptidase-like, regulatory domain"/>
    <property type="match status" value="1"/>
</dbReference>
<dbReference type="InterPro" id="IPR029058">
    <property type="entry name" value="AB_hydrolase_fold"/>
</dbReference>
<dbReference type="InterPro" id="IPR002470">
    <property type="entry name" value="Peptidase_S9A"/>
</dbReference>
<dbReference type="GO" id="GO:0004252">
    <property type="term" value="F:serine-type endopeptidase activity"/>
    <property type="evidence" value="ECO:0007669"/>
    <property type="project" value="InterPro"/>
</dbReference>
<sequence>MISKPLLLLLFIIATLSNAQNTNPSTSSTAQETINGTVIAKDDNTPLPYAYLKIDKVGLGTVTDGNGKFQITIPKKYDTYTITISYLGFEDLKINITDFKAKNGNAFYMTPEAVSLDEVFVEKQKKLPSAKSLLRKVIKNIPDNYTSTPALLTGYYRETMKENGVYIKYTDAACQYYEAPYSKKKYKWRDYQSPYDFSMSSGTFNFSDNSLHRIHFHHQTLKDEQVNIINSRSSSNLSQRDFKANIEGGPLGLFARNRVKYQQSFLGKKATRDFTYAVSEELDSETGNWLYVLDFHTKTTKADLDAVASPKGRNRKQWVKANKRKLLKGKIYIDQKDLAVVRYECVIPNQLKEYFCGYKFNQVKHFDYKLDVRFKKKGNQYYVDNMRHEDEFIYKDSISLATTYYSAISEFKTTAISTQNVKKFARDDNFANTSSNQLYEFPLDYDADFWQNYTSKNPLATIDTTIRKDMEFEKTLEKQFKDKHIRNDSMPAPIAEIKPSSFKIHGETYTDNYAWLKDTKAPKNNKPVMDYLRQENEYTDNYNIPLKKAQRNIYKLLVSHVEKNTSSLPVKKNGYFYYTTYSEDDEYPIYYRKAVANDTIPEELLNVNERAKEKAYYTASLGAVSPNNQRIAVYENTTGTDEYTLKIKDLTNRTFLTDSIIGVSGMTWLDNNTFLYVNIEKGTYRASKVMRHILGTNAKTDAVIYEEKDPMFGVSIQKSKSKDYIFLRSGSSTSSEVWFLKADNPTGDFKIIQPREKNHLYGVAHHKDQFYIVTNKNALNYKIATVPVADVSKGKWTDLIPHQNGVLIQDLQVFDNYLVINEKENAQARLKIINQTTQKSHFIKLKEDFYNISMGYNPEFATDSLQFSYSSFETPTTTFNYHMDTKKKRLVKQHSKPIEHPFYKYVVERKWVTAKDGKLIPLTLISHKWRAKRKGNNHKVYLTSYGSYGSGQGIPGGPTVHHLVNSGYVYAIAHIRGGDDMGKEWYEDGKLFNKKNTFSDFIACADYLVAENYAKEGSIVASGGSAGGLLMGAVVNERPELFNTVILDVPFVDVINTMLDENLPLTVGEFEEWGNPKNKKQYQYIKSYSPYDNVKAQDYPNLLFFTGLNDTRVGYWEPAKMVAKLRATKTDDNLLLLKTDFSNGHSGGSGRFAGFRDSAYHLALIFELERLRKAKELKMSKP</sequence>
<evidence type="ECO:0000259" key="7">
    <source>
        <dbReference type="Pfam" id="PF02897"/>
    </source>
</evidence>
<dbReference type="Pfam" id="PF00326">
    <property type="entry name" value="Peptidase_S9"/>
    <property type="match status" value="1"/>
</dbReference>
<dbReference type="SUPFAM" id="SSF50993">
    <property type="entry name" value="Peptidase/esterase 'gauge' domain"/>
    <property type="match status" value="1"/>
</dbReference>
<comment type="caution">
    <text evidence="8">The sequence shown here is derived from an EMBL/GenBank/DDBJ whole genome shotgun (WGS) entry which is preliminary data.</text>
</comment>
<accession>A0A3D9H6Y9</accession>
<feature type="chain" id="PRO_5017675848" evidence="5">
    <location>
        <begin position="20"/>
        <end position="1182"/>
    </location>
</feature>
<evidence type="ECO:0000256" key="3">
    <source>
        <dbReference type="ARBA" id="ARBA00022801"/>
    </source>
</evidence>
<comment type="similarity">
    <text evidence="1">Belongs to the peptidase S9A family.</text>
</comment>
<dbReference type="EMBL" id="QRDV01000002">
    <property type="protein sequence ID" value="RED45258.1"/>
    <property type="molecule type" value="Genomic_DNA"/>
</dbReference>
<dbReference type="SUPFAM" id="SSF53474">
    <property type="entry name" value="alpha/beta-Hydrolases"/>
    <property type="match status" value="1"/>
</dbReference>
<dbReference type="Pfam" id="PF02897">
    <property type="entry name" value="Peptidase_S9_N"/>
    <property type="match status" value="1"/>
</dbReference>
<evidence type="ECO:0000259" key="6">
    <source>
        <dbReference type="Pfam" id="PF00326"/>
    </source>
</evidence>
<keyword evidence="5" id="KW-0732">Signal</keyword>
<dbReference type="OrthoDB" id="9801421at2"/>
<reference evidence="8 9" key="1">
    <citation type="submission" date="2018-07" db="EMBL/GenBank/DDBJ databases">
        <title>Genomic Encyclopedia of Type Strains, Phase III (KMG-III): the genomes of soil and plant-associated and newly described type strains.</title>
        <authorList>
            <person name="Whitman W."/>
        </authorList>
    </citation>
    <scope>NUCLEOTIDE SEQUENCE [LARGE SCALE GENOMIC DNA]</scope>
    <source>
        <strain evidence="8 9">CECT 7946</strain>
    </source>
</reference>
<feature type="domain" description="Peptidase S9A N-terminal" evidence="7">
    <location>
        <begin position="499"/>
        <end position="893"/>
    </location>
</feature>
<dbReference type="Gene3D" id="2.130.10.120">
    <property type="entry name" value="Prolyl oligopeptidase, N-terminal domain"/>
    <property type="match status" value="1"/>
</dbReference>
<dbReference type="InterPro" id="IPR008969">
    <property type="entry name" value="CarboxyPept-like_regulatory"/>
</dbReference>
<evidence type="ECO:0000256" key="5">
    <source>
        <dbReference type="SAM" id="SignalP"/>
    </source>
</evidence>
<dbReference type="PRINTS" id="PR00862">
    <property type="entry name" value="PROLIGOPTASE"/>
</dbReference>
<evidence type="ECO:0000256" key="2">
    <source>
        <dbReference type="ARBA" id="ARBA00022670"/>
    </source>
</evidence>
<dbReference type="Gene3D" id="3.40.50.1820">
    <property type="entry name" value="alpha/beta hydrolase"/>
    <property type="match status" value="1"/>
</dbReference>
<dbReference type="InterPro" id="IPR051543">
    <property type="entry name" value="Serine_Peptidase_S9A"/>
</dbReference>
<dbReference type="SUPFAM" id="SSF49464">
    <property type="entry name" value="Carboxypeptidase regulatory domain-like"/>
    <property type="match status" value="1"/>
</dbReference>
<evidence type="ECO:0000313" key="9">
    <source>
        <dbReference type="Proteomes" id="UP000256980"/>
    </source>
</evidence>
<dbReference type="InterPro" id="IPR001375">
    <property type="entry name" value="Peptidase_S9_cat"/>
</dbReference>
<feature type="signal peptide" evidence="5">
    <location>
        <begin position="1"/>
        <end position="19"/>
    </location>
</feature>
<protein>
    <submittedName>
        <fullName evidence="8">Protease II</fullName>
    </submittedName>
</protein>
<dbReference type="AlphaFoldDB" id="A0A3D9H6Y9"/>
<gene>
    <name evidence="8" type="ORF">DFQ10_102126</name>
</gene>
<evidence type="ECO:0000256" key="1">
    <source>
        <dbReference type="ARBA" id="ARBA00005228"/>
    </source>
</evidence>
<dbReference type="PANTHER" id="PTHR11757">
    <property type="entry name" value="PROTEASE FAMILY S9A OLIGOPEPTIDASE"/>
    <property type="match status" value="1"/>
</dbReference>
<dbReference type="PANTHER" id="PTHR11757:SF19">
    <property type="entry name" value="PROLYL ENDOPEPTIDASE-LIKE"/>
    <property type="match status" value="1"/>
</dbReference>
<proteinExistence type="inferred from homology"/>
<keyword evidence="3" id="KW-0378">Hydrolase</keyword>
<keyword evidence="4" id="KW-0720">Serine protease</keyword>
<dbReference type="Pfam" id="PF13715">
    <property type="entry name" value="CarbopepD_reg_2"/>
    <property type="match status" value="1"/>
</dbReference>
<evidence type="ECO:0000313" key="8">
    <source>
        <dbReference type="EMBL" id="RED45258.1"/>
    </source>
</evidence>
<dbReference type="GO" id="GO:0006508">
    <property type="term" value="P:proteolysis"/>
    <property type="evidence" value="ECO:0007669"/>
    <property type="project" value="UniProtKB-KW"/>
</dbReference>
<keyword evidence="2 8" id="KW-0645">Protease</keyword>
<evidence type="ECO:0000256" key="4">
    <source>
        <dbReference type="ARBA" id="ARBA00022825"/>
    </source>
</evidence>
<dbReference type="InterPro" id="IPR023302">
    <property type="entry name" value="Pept_S9A_N"/>
</dbReference>
<organism evidence="8 9">
    <name type="scientific">Winogradskyella eximia</name>
    <dbReference type="NCBI Taxonomy" id="262006"/>
    <lineage>
        <taxon>Bacteria</taxon>
        <taxon>Pseudomonadati</taxon>
        <taxon>Bacteroidota</taxon>
        <taxon>Flavobacteriia</taxon>
        <taxon>Flavobacteriales</taxon>
        <taxon>Flavobacteriaceae</taxon>
        <taxon>Winogradskyella</taxon>
    </lineage>
</organism>
<keyword evidence="9" id="KW-1185">Reference proteome</keyword>
<name>A0A3D9H6Y9_9FLAO</name>